<dbReference type="PROSITE" id="PS51440">
    <property type="entry name" value="TIM_2"/>
    <property type="match status" value="1"/>
</dbReference>
<dbReference type="GO" id="GO:0006096">
    <property type="term" value="P:glycolytic process"/>
    <property type="evidence" value="ECO:0007669"/>
    <property type="project" value="UniProtKB-UniPathway"/>
</dbReference>
<evidence type="ECO:0000256" key="3">
    <source>
        <dbReference type="RuleBase" id="RU363013"/>
    </source>
</evidence>
<dbReference type="EC" id="5.3.1.1" evidence="3"/>
<keyword evidence="3" id="KW-0324">Glycolysis</keyword>
<evidence type="ECO:0000256" key="2">
    <source>
        <dbReference type="ARBA" id="ARBA00023235"/>
    </source>
</evidence>
<comment type="subunit">
    <text evidence="3">Homodimer.</text>
</comment>
<reference evidence="5" key="1">
    <citation type="submission" date="2017-09" db="EMBL/GenBank/DDBJ databases">
        <title>Depth-based differentiation of microbial function through sediment-hosted aquifers and enrichment of novel symbionts in the deep terrestrial subsurface.</title>
        <authorList>
            <person name="Probst A.J."/>
            <person name="Ladd B."/>
            <person name="Jarett J.K."/>
            <person name="Geller-Mcgrath D.E."/>
            <person name="Sieber C.M.K."/>
            <person name="Emerson J.B."/>
            <person name="Anantharaman K."/>
            <person name="Thomas B.C."/>
            <person name="Malmstrom R."/>
            <person name="Stieglmeier M."/>
            <person name="Klingl A."/>
            <person name="Woyke T."/>
            <person name="Ryan C.M."/>
            <person name="Banfield J.F."/>
        </authorList>
    </citation>
    <scope>NUCLEOTIDE SEQUENCE [LARGE SCALE GENOMIC DNA]</scope>
</reference>
<dbReference type="Gene3D" id="3.20.20.70">
    <property type="entry name" value="Aldolase class I"/>
    <property type="match status" value="1"/>
</dbReference>
<proteinExistence type="inferred from homology"/>
<dbReference type="GO" id="GO:0046166">
    <property type="term" value="P:glyceraldehyde-3-phosphate biosynthetic process"/>
    <property type="evidence" value="ECO:0007669"/>
    <property type="project" value="TreeGrafter"/>
</dbReference>
<sequence length="194" mass="21166">MRRPIVIANWKMYGSLSDAIVLATGIRDGIENFSGVEIILCPPAIWLTEVAGIIHKRIDQLALGAQNIHYLSEGEFTGEISATMVCDVARYAIVGHSERRKNFGETASIVARKAAAALDAGLSPIVCVGEQKKSEDSVQKVVDELKELLSDVRKSEYRDIVVAYEPVWAVGANEPATPEYSARVIVKLREIVSA</sequence>
<comment type="subcellular location">
    <subcellularLocation>
        <location evidence="3">Cytoplasm</location>
    </subcellularLocation>
</comment>
<dbReference type="InterPro" id="IPR013785">
    <property type="entry name" value="Aldolase_TIM"/>
</dbReference>
<dbReference type="PANTHER" id="PTHR21139">
    <property type="entry name" value="TRIOSEPHOSPHATE ISOMERASE"/>
    <property type="match status" value="1"/>
</dbReference>
<dbReference type="UniPathway" id="UPA00138"/>
<dbReference type="GO" id="GO:0005829">
    <property type="term" value="C:cytosol"/>
    <property type="evidence" value="ECO:0007669"/>
    <property type="project" value="TreeGrafter"/>
</dbReference>
<dbReference type="AlphaFoldDB" id="A0A2M7SW01"/>
<evidence type="ECO:0000313" key="4">
    <source>
        <dbReference type="EMBL" id="PIZ27360.1"/>
    </source>
</evidence>
<accession>A0A2M7SW01</accession>
<comment type="similarity">
    <text evidence="1 3">Belongs to the triosephosphate isomerase family.</text>
</comment>
<keyword evidence="3" id="KW-0312">Gluconeogenesis</keyword>
<comment type="pathway">
    <text evidence="3">Carbohydrate degradation; glycolysis; D-glyceraldehyde 3-phosphate from glycerone phosphate: step 1/1.</text>
</comment>
<dbReference type="EMBL" id="PFMY01000133">
    <property type="protein sequence ID" value="PIZ27360.1"/>
    <property type="molecule type" value="Genomic_DNA"/>
</dbReference>
<dbReference type="GO" id="GO:0006094">
    <property type="term" value="P:gluconeogenesis"/>
    <property type="evidence" value="ECO:0007669"/>
    <property type="project" value="UniProtKB-UniPathway"/>
</dbReference>
<name>A0A2M7SW01_9BACT</name>
<organism evidence="4 5">
    <name type="scientific">Candidatus Berkelbacteria bacterium CG_4_10_14_0_8_um_filter_42_34</name>
    <dbReference type="NCBI Taxonomy" id="1974502"/>
    <lineage>
        <taxon>Bacteria</taxon>
        <taxon>Candidatus Berkelbacteria</taxon>
    </lineage>
</organism>
<dbReference type="PANTHER" id="PTHR21139:SF42">
    <property type="entry name" value="TRIOSEPHOSPHATE ISOMERASE"/>
    <property type="match status" value="1"/>
</dbReference>
<keyword evidence="3" id="KW-0963">Cytoplasm</keyword>
<dbReference type="SUPFAM" id="SSF51351">
    <property type="entry name" value="Triosephosphate isomerase (TIM)"/>
    <property type="match status" value="1"/>
</dbReference>
<dbReference type="InterPro" id="IPR000652">
    <property type="entry name" value="Triosephosphate_isomerase"/>
</dbReference>
<dbReference type="Pfam" id="PF00121">
    <property type="entry name" value="TIM"/>
    <property type="match status" value="1"/>
</dbReference>
<evidence type="ECO:0000313" key="5">
    <source>
        <dbReference type="Proteomes" id="UP000231332"/>
    </source>
</evidence>
<comment type="caution">
    <text evidence="4">The sequence shown here is derived from an EMBL/GenBank/DDBJ whole genome shotgun (WGS) entry which is preliminary data.</text>
</comment>
<dbReference type="GO" id="GO:0004807">
    <property type="term" value="F:triose-phosphate isomerase activity"/>
    <property type="evidence" value="ECO:0007669"/>
    <property type="project" value="UniProtKB-EC"/>
</dbReference>
<dbReference type="UniPathway" id="UPA00109">
    <property type="reaction ID" value="UER00189"/>
</dbReference>
<feature type="non-terminal residue" evidence="4">
    <location>
        <position position="194"/>
    </location>
</feature>
<gene>
    <name evidence="4" type="primary">tpiA</name>
    <name evidence="4" type="ORF">COY45_02860</name>
</gene>
<dbReference type="GO" id="GO:0019563">
    <property type="term" value="P:glycerol catabolic process"/>
    <property type="evidence" value="ECO:0007669"/>
    <property type="project" value="TreeGrafter"/>
</dbReference>
<keyword evidence="2 3" id="KW-0413">Isomerase</keyword>
<dbReference type="Proteomes" id="UP000231332">
    <property type="component" value="Unassembled WGS sequence"/>
</dbReference>
<comment type="pathway">
    <text evidence="3">Carbohydrate biosynthesis; gluconeogenesis.</text>
</comment>
<dbReference type="InterPro" id="IPR035990">
    <property type="entry name" value="TIM_sf"/>
</dbReference>
<dbReference type="CDD" id="cd00311">
    <property type="entry name" value="TIM"/>
    <property type="match status" value="1"/>
</dbReference>
<evidence type="ECO:0000256" key="1">
    <source>
        <dbReference type="ARBA" id="ARBA00007422"/>
    </source>
</evidence>
<comment type="catalytic activity">
    <reaction evidence="3">
        <text>D-glyceraldehyde 3-phosphate = dihydroxyacetone phosphate</text>
        <dbReference type="Rhea" id="RHEA:18585"/>
        <dbReference type="ChEBI" id="CHEBI:57642"/>
        <dbReference type="ChEBI" id="CHEBI:59776"/>
        <dbReference type="EC" id="5.3.1.1"/>
    </reaction>
</comment>
<protein>
    <recommendedName>
        <fullName evidence="3">Triosephosphate isomerase</fullName>
        <ecNumber evidence="3">5.3.1.1</ecNumber>
    </recommendedName>
</protein>